<dbReference type="STRING" id="568069.A0A1J1IH94"/>
<dbReference type="AlphaFoldDB" id="A0A1J1IH94"/>
<evidence type="ECO:0000256" key="5">
    <source>
        <dbReference type="SAM" id="SignalP"/>
    </source>
</evidence>
<dbReference type="OrthoDB" id="72369at2759"/>
<dbReference type="EMBL" id="CVRI01000051">
    <property type="protein sequence ID" value="CRK99621.1"/>
    <property type="molecule type" value="Genomic_DNA"/>
</dbReference>
<evidence type="ECO:0000259" key="6">
    <source>
        <dbReference type="SMART" id="SM00082"/>
    </source>
</evidence>
<keyword evidence="4" id="KW-1133">Transmembrane helix</keyword>
<keyword evidence="1" id="KW-0433">Leucine-rich repeat</keyword>
<protein>
    <submittedName>
        <fullName evidence="7">CLUMA_CG012933, isoform A</fullName>
    </submittedName>
</protein>
<dbReference type="GO" id="GO:0005886">
    <property type="term" value="C:plasma membrane"/>
    <property type="evidence" value="ECO:0007669"/>
    <property type="project" value="TreeGrafter"/>
</dbReference>
<proteinExistence type="predicted"/>
<evidence type="ECO:0000256" key="4">
    <source>
        <dbReference type="SAM" id="Phobius"/>
    </source>
</evidence>
<dbReference type="Proteomes" id="UP000183832">
    <property type="component" value="Unassembled WGS sequence"/>
</dbReference>
<evidence type="ECO:0000313" key="7">
    <source>
        <dbReference type="EMBL" id="CRK99621.1"/>
    </source>
</evidence>
<keyword evidence="3" id="KW-0677">Repeat</keyword>
<dbReference type="SUPFAM" id="SSF52058">
    <property type="entry name" value="L domain-like"/>
    <property type="match status" value="1"/>
</dbReference>
<keyword evidence="4" id="KW-0472">Membrane</keyword>
<dbReference type="InterPro" id="IPR003591">
    <property type="entry name" value="Leu-rich_rpt_typical-subtyp"/>
</dbReference>
<dbReference type="InterPro" id="IPR050541">
    <property type="entry name" value="LRR_TM_domain-containing"/>
</dbReference>
<evidence type="ECO:0000256" key="2">
    <source>
        <dbReference type="ARBA" id="ARBA00022729"/>
    </source>
</evidence>
<reference evidence="7 8" key="1">
    <citation type="submission" date="2015-04" db="EMBL/GenBank/DDBJ databases">
        <authorList>
            <person name="Syromyatnikov M.Y."/>
            <person name="Popov V.N."/>
        </authorList>
    </citation>
    <scope>NUCLEOTIDE SEQUENCE [LARGE SCALE GENOMIC DNA]</scope>
</reference>
<feature type="chain" id="PRO_5012475704" evidence="5">
    <location>
        <begin position="20"/>
        <end position="488"/>
    </location>
</feature>
<feature type="transmembrane region" description="Helical" evidence="4">
    <location>
        <begin position="436"/>
        <end position="459"/>
    </location>
</feature>
<feature type="signal peptide" evidence="5">
    <location>
        <begin position="1"/>
        <end position="19"/>
    </location>
</feature>
<evidence type="ECO:0000313" key="8">
    <source>
        <dbReference type="Proteomes" id="UP000183832"/>
    </source>
</evidence>
<sequence length="488" mass="55604">MKTALILFLVTISLGLICGDDKKDNEVGENVICKKCNCDVKMKIIECSNKKLTKMFTVDEWAALNATKDDYEILKLDHNLLEDIDVPFPVLRFPLKVIDLRHNKIKKIISKVFYNLSSIEEVDLSFNLMTADNLRPDVFEGKYSPDEYEPLLTLKRLRLSYNLLTNLDSEIFEHTKHLQELSLANNPFQIIHTSVLSAFTDTPQLQMLDMSRMELSSLPLDTFHPLKALKVLNLDGNLFKTFPEALKLATNLRELSLNENPIGDLSAENSIPELAKLEKLNMTYMGSLKVIGKGGLSGLENLKEIRLSHNHHLSYIHPSAFTFPEKDNPEREQFPLVEKVFFEYNNLSSLDSHVLLWNNVKEIHLHDNPWLCDCDLQWFSDILMKTVKETTPHLIDHIKCAAPKKLVGLKLADLNTKHTELRCLDKFGANPELDSALLVALLIGVLLGMPLAYASIMIYRRGCGSRRGPADFSRAFYKRADMNDDIHI</sequence>
<keyword evidence="4" id="KW-0812">Transmembrane</keyword>
<name>A0A1J1IH94_9DIPT</name>
<dbReference type="SMART" id="SM00369">
    <property type="entry name" value="LRR_TYP"/>
    <property type="match status" value="6"/>
</dbReference>
<dbReference type="InterPro" id="IPR001611">
    <property type="entry name" value="Leu-rich_rpt"/>
</dbReference>
<dbReference type="PANTHER" id="PTHR24369:SF210">
    <property type="entry name" value="CHAOPTIN-RELATED"/>
    <property type="match status" value="1"/>
</dbReference>
<dbReference type="InterPro" id="IPR032675">
    <property type="entry name" value="LRR_dom_sf"/>
</dbReference>
<dbReference type="Pfam" id="PF13855">
    <property type="entry name" value="LRR_8"/>
    <property type="match status" value="2"/>
</dbReference>
<keyword evidence="2 5" id="KW-0732">Signal</keyword>
<evidence type="ECO:0000256" key="3">
    <source>
        <dbReference type="ARBA" id="ARBA00022737"/>
    </source>
</evidence>
<gene>
    <name evidence="7" type="ORF">CLUMA_CG012933</name>
</gene>
<organism evidence="7 8">
    <name type="scientific">Clunio marinus</name>
    <dbReference type="NCBI Taxonomy" id="568069"/>
    <lineage>
        <taxon>Eukaryota</taxon>
        <taxon>Metazoa</taxon>
        <taxon>Ecdysozoa</taxon>
        <taxon>Arthropoda</taxon>
        <taxon>Hexapoda</taxon>
        <taxon>Insecta</taxon>
        <taxon>Pterygota</taxon>
        <taxon>Neoptera</taxon>
        <taxon>Endopterygota</taxon>
        <taxon>Diptera</taxon>
        <taxon>Nematocera</taxon>
        <taxon>Chironomoidea</taxon>
        <taxon>Chironomidae</taxon>
        <taxon>Clunio</taxon>
    </lineage>
</organism>
<dbReference type="PANTHER" id="PTHR24369">
    <property type="entry name" value="ANTIGEN BSP, PUTATIVE-RELATED"/>
    <property type="match status" value="1"/>
</dbReference>
<keyword evidence="8" id="KW-1185">Reference proteome</keyword>
<dbReference type="InterPro" id="IPR000483">
    <property type="entry name" value="Cys-rich_flank_reg_C"/>
</dbReference>
<evidence type="ECO:0000256" key="1">
    <source>
        <dbReference type="ARBA" id="ARBA00022614"/>
    </source>
</evidence>
<dbReference type="SMART" id="SM00082">
    <property type="entry name" value="LRRCT"/>
    <property type="match status" value="1"/>
</dbReference>
<accession>A0A1J1IH94</accession>
<dbReference type="Gene3D" id="3.80.10.10">
    <property type="entry name" value="Ribonuclease Inhibitor"/>
    <property type="match status" value="3"/>
</dbReference>
<dbReference type="PROSITE" id="PS51450">
    <property type="entry name" value="LRR"/>
    <property type="match status" value="1"/>
</dbReference>
<feature type="domain" description="LRRCT" evidence="6">
    <location>
        <begin position="368"/>
        <end position="424"/>
    </location>
</feature>